<dbReference type="Gene3D" id="3.40.710.10">
    <property type="entry name" value="DD-peptidase/beta-lactamase superfamily"/>
    <property type="match status" value="1"/>
</dbReference>
<dbReference type="GO" id="GO:0008800">
    <property type="term" value="F:beta-lactamase activity"/>
    <property type="evidence" value="ECO:0007669"/>
    <property type="project" value="InterPro"/>
</dbReference>
<keyword evidence="4" id="KW-1185">Reference proteome</keyword>
<keyword evidence="1" id="KW-0732">Signal</keyword>
<dbReference type="InterPro" id="IPR045155">
    <property type="entry name" value="Beta-lactam_cat"/>
</dbReference>
<dbReference type="Proteomes" id="UP000239800">
    <property type="component" value="Unassembled WGS sequence"/>
</dbReference>
<feature type="chain" id="PRO_5015630416" description="Beta-lactamase class A catalytic domain-containing protein" evidence="1">
    <location>
        <begin position="17"/>
        <end position="373"/>
    </location>
</feature>
<dbReference type="AlphaFoldDB" id="A0A2S7KQ52"/>
<dbReference type="RefSeq" id="WP_104812682.1">
    <property type="nucleotide sequence ID" value="NZ_MQUB01000001.1"/>
</dbReference>
<evidence type="ECO:0000256" key="1">
    <source>
        <dbReference type="SAM" id="SignalP"/>
    </source>
</evidence>
<dbReference type="PROSITE" id="PS51257">
    <property type="entry name" value="PROKAR_LIPOPROTEIN"/>
    <property type="match status" value="1"/>
</dbReference>
<sequence>MRFLLLFLLILLTACSGPDLDPIQHVLRSSHPAMLNVLHDVKKYEIQIIYTRIDTLENGAISFQDYTFRTRDSSYFYPASTVKFPVAVLALEYADAQPEINLKSSFRSSPDSIWHSIDDDVRQIFAVSDNAANNRLYELMGRDQINNRMADLGVGAFRMAHRLSTPDSDRARRDTLWFEENGDTLQLGGGMDQEIVPLQLDLIKKGKGFIRDGNIVNEPMDFSRKNYFPLATQHALMKRIIFPDNFKQEQLPQISAESRKSLLHHMHTLPKDAGYDQTDYYDSYGKFFLYGDSKEPIPDHISIYNKVGYAYGTLSETAFIHDRKTGIGFMLSATILVNEDGIFNNDNYEYDKIGIPFMAQLGRELYVYESATR</sequence>
<comment type="caution">
    <text evidence="3">The sequence shown here is derived from an EMBL/GenBank/DDBJ whole genome shotgun (WGS) entry which is preliminary data.</text>
</comment>
<accession>A0A2S7KQ52</accession>
<dbReference type="Pfam" id="PF13354">
    <property type="entry name" value="Beta-lactamase2"/>
    <property type="match status" value="1"/>
</dbReference>
<feature type="signal peptide" evidence="1">
    <location>
        <begin position="1"/>
        <end position="16"/>
    </location>
</feature>
<evidence type="ECO:0000259" key="2">
    <source>
        <dbReference type="Pfam" id="PF13354"/>
    </source>
</evidence>
<dbReference type="GO" id="GO:0030655">
    <property type="term" value="P:beta-lactam antibiotic catabolic process"/>
    <property type="evidence" value="ECO:0007669"/>
    <property type="project" value="InterPro"/>
</dbReference>
<proteinExistence type="predicted"/>
<dbReference type="SUPFAM" id="SSF56601">
    <property type="entry name" value="beta-lactamase/transpeptidase-like"/>
    <property type="match status" value="1"/>
</dbReference>
<dbReference type="InterPro" id="IPR012338">
    <property type="entry name" value="Beta-lactam/transpept-like"/>
</dbReference>
<name>A0A2S7KQ52_9FLAO</name>
<organism evidence="3 4">
    <name type="scientific">Aureitalea marina</name>
    <dbReference type="NCBI Taxonomy" id="930804"/>
    <lineage>
        <taxon>Bacteria</taxon>
        <taxon>Pseudomonadati</taxon>
        <taxon>Bacteroidota</taxon>
        <taxon>Flavobacteriia</taxon>
        <taxon>Flavobacteriales</taxon>
        <taxon>Flavobacteriaceae</taxon>
        <taxon>Aureitalea</taxon>
    </lineage>
</organism>
<evidence type="ECO:0000313" key="3">
    <source>
        <dbReference type="EMBL" id="PQB04754.1"/>
    </source>
</evidence>
<gene>
    <name evidence="3" type="ORF">BST85_07490</name>
</gene>
<dbReference type="OrthoDB" id="1884322at2"/>
<protein>
    <recommendedName>
        <fullName evidence="2">Beta-lactamase class A catalytic domain-containing protein</fullName>
    </recommendedName>
</protein>
<evidence type="ECO:0000313" key="4">
    <source>
        <dbReference type="Proteomes" id="UP000239800"/>
    </source>
</evidence>
<feature type="domain" description="Beta-lactamase class A catalytic" evidence="2">
    <location>
        <begin position="68"/>
        <end position="241"/>
    </location>
</feature>
<dbReference type="EMBL" id="MQUB01000001">
    <property type="protein sequence ID" value="PQB04754.1"/>
    <property type="molecule type" value="Genomic_DNA"/>
</dbReference>
<reference evidence="3 4" key="1">
    <citation type="submission" date="2016-11" db="EMBL/GenBank/DDBJ databases">
        <title>Trade-off between light-utilization and light-protection in marine flavobacteria.</title>
        <authorList>
            <person name="Kumagai Y."/>
        </authorList>
    </citation>
    <scope>NUCLEOTIDE SEQUENCE [LARGE SCALE GENOMIC DNA]</scope>
    <source>
        <strain evidence="3 4">NBRC 107741</strain>
    </source>
</reference>